<feature type="coiled-coil region" evidence="4">
    <location>
        <begin position="565"/>
        <end position="596"/>
    </location>
</feature>
<keyword evidence="3 6" id="KW-0067">ATP-binding</keyword>
<dbReference type="InterPro" id="IPR051309">
    <property type="entry name" value="ABCF_ATPase"/>
</dbReference>
<feature type="domain" description="ABC transporter" evidence="5">
    <location>
        <begin position="4"/>
        <end position="263"/>
    </location>
</feature>
<dbReference type="InterPro" id="IPR032524">
    <property type="entry name" value="ABC_tran_C"/>
</dbReference>
<evidence type="ECO:0000256" key="1">
    <source>
        <dbReference type="ARBA" id="ARBA00022737"/>
    </source>
</evidence>
<name>A0AAW7ZIE9_9FIRM</name>
<dbReference type="Pfam" id="PF00005">
    <property type="entry name" value="ABC_tran"/>
    <property type="match status" value="2"/>
</dbReference>
<dbReference type="SMART" id="SM00382">
    <property type="entry name" value="AAA"/>
    <property type="match status" value="2"/>
</dbReference>
<dbReference type="PROSITE" id="PS50893">
    <property type="entry name" value="ABC_TRANSPORTER_2"/>
    <property type="match status" value="2"/>
</dbReference>
<dbReference type="CDD" id="cd03221">
    <property type="entry name" value="ABCF_EF-3"/>
    <property type="match status" value="2"/>
</dbReference>
<dbReference type="RefSeq" id="WP_304545617.1">
    <property type="nucleotide sequence ID" value="NZ_JARPTC010000035.1"/>
</dbReference>
<dbReference type="PROSITE" id="PS00211">
    <property type="entry name" value="ABC_TRANSPORTER_1"/>
    <property type="match status" value="2"/>
</dbReference>
<dbReference type="EMBL" id="JARPTC010000035">
    <property type="protein sequence ID" value="MDO7789095.1"/>
    <property type="molecule type" value="Genomic_DNA"/>
</dbReference>
<dbReference type="GO" id="GO:0005524">
    <property type="term" value="F:ATP binding"/>
    <property type="evidence" value="ECO:0007669"/>
    <property type="project" value="UniProtKB-KW"/>
</dbReference>
<sequence>MILLQANNINKYFNGNQILNNVNLTVQTNEKVGLVGVNGAGKSTLLKIITGQLSFDSGDLFLATGLNIGYLAQDTGLESKKTIYEEMLSVFADLVEQEQQLRYLEELMGNPDIKKYPDRHQRTLNQYSVLLDNFRDAGGYSFRSLIRGVLQGLEFPDIDNHSPIEKLSGGQKTRLALAKNLLIKPHLLILDEPTNYLDLKTLAWLEQFLQSYQGAVLVVSHDRYFLDAVVTKIVEIEYGQANTYKTNYSGFIDVKAQQQESQLKQYEQQLEVIARTKDFIQRNMARASTTNRAKSRLKALEKIEPVEAPAAKQKHIYFSFQVDRQSGKDVLRADNLSIGYPGLILADQINFTVERGESVALLGPNGTGKSTLLKTIIGELEPLSGVIRKGANLSIGYYAQEQEKLNPTKTVLDELWDEHKLVDERDIRTVLGNFLFRGEDVYKRVKNLSGGEKARLSLCKLMLQRANLLIMDEPTNHLDILSREILESALMDYPGTLIFVSHDRYFLNKMATRIMELTPLGIVNFPGDYDYYLEKKPQQPINPTVKEVQEKPQLNKQSFLQNKEAQRLERKRQKRIEELEYLIAESEKVIVDLEKDLEKPEIAQDYTACLKISEDLNNAKLKHEKFLEEWLELSE</sequence>
<evidence type="ECO:0000313" key="7">
    <source>
        <dbReference type="Proteomes" id="UP001172911"/>
    </source>
</evidence>
<dbReference type="AlphaFoldDB" id="A0AAW7ZIE9"/>
<evidence type="ECO:0000256" key="4">
    <source>
        <dbReference type="SAM" id="Coils"/>
    </source>
</evidence>
<dbReference type="PANTHER" id="PTHR42855:SF2">
    <property type="entry name" value="DRUG RESISTANCE ABC TRANSPORTER,ATP-BINDING PROTEIN"/>
    <property type="match status" value="1"/>
</dbReference>
<dbReference type="InterPro" id="IPR017871">
    <property type="entry name" value="ABC_transporter-like_CS"/>
</dbReference>
<evidence type="ECO:0000256" key="2">
    <source>
        <dbReference type="ARBA" id="ARBA00022741"/>
    </source>
</evidence>
<evidence type="ECO:0000259" key="5">
    <source>
        <dbReference type="PROSITE" id="PS50893"/>
    </source>
</evidence>
<dbReference type="Pfam" id="PF12848">
    <property type="entry name" value="ABC_tran_Xtn"/>
    <property type="match status" value="1"/>
</dbReference>
<protein>
    <submittedName>
        <fullName evidence="6">ABC-F family ATP-binding cassette domain-containing protein</fullName>
    </submittedName>
</protein>
<evidence type="ECO:0000256" key="3">
    <source>
        <dbReference type="ARBA" id="ARBA00022840"/>
    </source>
</evidence>
<dbReference type="InterPro" id="IPR032781">
    <property type="entry name" value="ABC_tran_Xtn"/>
</dbReference>
<dbReference type="Gene3D" id="1.10.287.380">
    <property type="entry name" value="Valyl-tRNA synthetase, C-terminal domain"/>
    <property type="match status" value="1"/>
</dbReference>
<dbReference type="Proteomes" id="UP001172911">
    <property type="component" value="Unassembled WGS sequence"/>
</dbReference>
<evidence type="ECO:0000313" key="6">
    <source>
        <dbReference type="EMBL" id="MDO7789095.1"/>
    </source>
</evidence>
<dbReference type="FunFam" id="3.40.50.300:FF:000011">
    <property type="entry name" value="Putative ABC transporter ATP-binding component"/>
    <property type="match status" value="1"/>
</dbReference>
<gene>
    <name evidence="6" type="ORF">P6N53_17935</name>
</gene>
<dbReference type="InterPro" id="IPR037118">
    <property type="entry name" value="Val-tRNA_synth_C_sf"/>
</dbReference>
<feature type="coiled-coil region" evidence="4">
    <location>
        <begin position="256"/>
        <end position="283"/>
    </location>
</feature>
<dbReference type="SUPFAM" id="SSF52540">
    <property type="entry name" value="P-loop containing nucleoside triphosphate hydrolases"/>
    <property type="match status" value="2"/>
</dbReference>
<accession>A0AAW7ZIE9</accession>
<reference evidence="6" key="2">
    <citation type="submission" date="2023-03" db="EMBL/GenBank/DDBJ databases">
        <authorList>
            <person name="Zhang Z."/>
        </authorList>
    </citation>
    <scope>NUCLEOTIDE SEQUENCE</scope>
    <source>
        <strain evidence="6">DSA</strain>
    </source>
</reference>
<keyword evidence="2" id="KW-0547">Nucleotide-binding</keyword>
<dbReference type="InterPro" id="IPR003439">
    <property type="entry name" value="ABC_transporter-like_ATP-bd"/>
</dbReference>
<dbReference type="GO" id="GO:0016887">
    <property type="term" value="F:ATP hydrolysis activity"/>
    <property type="evidence" value="ECO:0007669"/>
    <property type="project" value="InterPro"/>
</dbReference>
<dbReference type="Gene3D" id="3.40.50.300">
    <property type="entry name" value="P-loop containing nucleotide triphosphate hydrolases"/>
    <property type="match status" value="2"/>
</dbReference>
<keyword evidence="4" id="KW-0175">Coiled coil</keyword>
<dbReference type="FunFam" id="3.40.50.300:FF:000309">
    <property type="entry name" value="ABC transporter ATP-binding protein"/>
    <property type="match status" value="1"/>
</dbReference>
<keyword evidence="7" id="KW-1185">Reference proteome</keyword>
<dbReference type="InterPro" id="IPR003593">
    <property type="entry name" value="AAA+_ATPase"/>
</dbReference>
<dbReference type="PANTHER" id="PTHR42855">
    <property type="entry name" value="ABC TRANSPORTER ATP-BINDING SUBUNIT"/>
    <property type="match status" value="1"/>
</dbReference>
<comment type="caution">
    <text evidence="6">The sequence shown here is derived from an EMBL/GenBank/DDBJ whole genome shotgun (WGS) entry which is preliminary data.</text>
</comment>
<proteinExistence type="predicted"/>
<dbReference type="Pfam" id="PF16326">
    <property type="entry name" value="ABC_tran_CTD"/>
    <property type="match status" value="1"/>
</dbReference>
<dbReference type="GO" id="GO:0003677">
    <property type="term" value="F:DNA binding"/>
    <property type="evidence" value="ECO:0007669"/>
    <property type="project" value="InterPro"/>
</dbReference>
<feature type="domain" description="ABC transporter" evidence="5">
    <location>
        <begin position="331"/>
        <end position="545"/>
    </location>
</feature>
<organism evidence="6 7">
    <name type="scientific">Desulforamulus aquiferis</name>
    <dbReference type="NCBI Taxonomy" id="1397668"/>
    <lineage>
        <taxon>Bacteria</taxon>
        <taxon>Bacillati</taxon>
        <taxon>Bacillota</taxon>
        <taxon>Clostridia</taxon>
        <taxon>Eubacteriales</taxon>
        <taxon>Peptococcaceae</taxon>
        <taxon>Desulforamulus</taxon>
    </lineage>
</organism>
<keyword evidence="1" id="KW-0677">Repeat</keyword>
<reference evidence="6" key="1">
    <citation type="journal article" date="2023" name="J. Hazard. Mater.">
        <title>Anaerobic biodegradation of pyrene and benzo[a]pyrene by a new sulfate-reducing Desulforamulus aquiferis strain DSA.</title>
        <authorList>
            <person name="Zhang Z."/>
            <person name="Sun J."/>
            <person name="Gong X."/>
            <person name="Wang C."/>
            <person name="Wang H."/>
        </authorList>
    </citation>
    <scope>NUCLEOTIDE SEQUENCE</scope>
    <source>
        <strain evidence="6">DSA</strain>
    </source>
</reference>
<dbReference type="InterPro" id="IPR027417">
    <property type="entry name" value="P-loop_NTPase"/>
</dbReference>